<dbReference type="Pfam" id="PF01402">
    <property type="entry name" value="RHH_1"/>
    <property type="match status" value="1"/>
</dbReference>
<evidence type="ECO:0000256" key="1">
    <source>
        <dbReference type="ARBA" id="ARBA00008478"/>
    </source>
</evidence>
<dbReference type="InterPro" id="IPR022988">
    <property type="entry name" value="Ni_resp_reg_NikR"/>
</dbReference>
<feature type="binding site" evidence="7">
    <location>
        <position position="79"/>
    </location>
    <ligand>
        <name>Ni(2+)</name>
        <dbReference type="ChEBI" id="CHEBI:49786"/>
    </ligand>
</feature>
<dbReference type="InterPro" id="IPR014864">
    <property type="entry name" value="TF_NikR_Ni-bd_C"/>
</dbReference>
<comment type="function">
    <text evidence="7">Transcriptional regulator.</text>
</comment>
<dbReference type="SUPFAM" id="SSF55021">
    <property type="entry name" value="ACT-like"/>
    <property type="match status" value="1"/>
</dbReference>
<dbReference type="NCBIfam" id="NF002169">
    <property type="entry name" value="PRK01002.1"/>
    <property type="match status" value="1"/>
</dbReference>
<dbReference type="InterPro" id="IPR050192">
    <property type="entry name" value="CopG/NikR_regulator"/>
</dbReference>
<feature type="binding site" evidence="7">
    <location>
        <position position="92"/>
    </location>
    <ligand>
        <name>Ni(2+)</name>
        <dbReference type="ChEBI" id="CHEBI:49786"/>
    </ligand>
</feature>
<evidence type="ECO:0000256" key="5">
    <source>
        <dbReference type="ARBA" id="ARBA00023125"/>
    </source>
</evidence>
<dbReference type="PANTHER" id="PTHR34719:SF2">
    <property type="entry name" value="NICKEL-RESPONSIVE REGULATOR"/>
    <property type="match status" value="1"/>
</dbReference>
<dbReference type="GO" id="GO:0003677">
    <property type="term" value="F:DNA binding"/>
    <property type="evidence" value="ECO:0007669"/>
    <property type="project" value="UniProtKB-KW"/>
</dbReference>
<evidence type="ECO:0000256" key="4">
    <source>
        <dbReference type="ARBA" id="ARBA00023015"/>
    </source>
</evidence>
<dbReference type="AlphaFoldDB" id="A0A7C0XAE7"/>
<evidence type="ECO:0000256" key="2">
    <source>
        <dbReference type="ARBA" id="ARBA00022596"/>
    </source>
</evidence>
<reference evidence="10" key="1">
    <citation type="journal article" date="2020" name="mSystems">
        <title>Genome- and Community-Level Interaction Insights into Carbon Utilization and Element Cycling Functions of Hydrothermarchaeota in Hydrothermal Sediment.</title>
        <authorList>
            <person name="Zhou Z."/>
            <person name="Liu Y."/>
            <person name="Xu W."/>
            <person name="Pan J."/>
            <person name="Luo Z.H."/>
            <person name="Li M."/>
        </authorList>
    </citation>
    <scope>NUCLEOTIDE SEQUENCE [LARGE SCALE GENOMIC DNA]</scope>
    <source>
        <strain evidence="10">HyVt-237</strain>
    </source>
</reference>
<dbReference type="InterPro" id="IPR027271">
    <property type="entry name" value="Acetolactate_synth/TF_NikR_C"/>
</dbReference>
<evidence type="ECO:0000256" key="3">
    <source>
        <dbReference type="ARBA" id="ARBA00022723"/>
    </source>
</evidence>
<feature type="domain" description="Ribbon-helix-helix protein CopG" evidence="8">
    <location>
        <begin position="5"/>
        <end position="40"/>
    </location>
</feature>
<dbReference type="HAMAP" id="MF_00476">
    <property type="entry name" value="NikR"/>
    <property type="match status" value="1"/>
</dbReference>
<dbReference type="Pfam" id="PF08753">
    <property type="entry name" value="NikR_C"/>
    <property type="match status" value="1"/>
</dbReference>
<dbReference type="NCBIfam" id="NF002815">
    <property type="entry name" value="PRK02967.1"/>
    <property type="match status" value="1"/>
</dbReference>
<dbReference type="PANTHER" id="PTHR34719">
    <property type="entry name" value="NICKEL-RESPONSIVE REGULATOR"/>
    <property type="match status" value="1"/>
</dbReference>
<comment type="cofactor">
    <cofactor evidence="7">
        <name>Ni(2+)</name>
        <dbReference type="ChEBI" id="CHEBI:49786"/>
    </cofactor>
    <text evidence="7">Binds 1 nickel ion per subunit.</text>
</comment>
<dbReference type="InterPro" id="IPR010985">
    <property type="entry name" value="Ribbon_hlx_hlx"/>
</dbReference>
<proteinExistence type="inferred from homology"/>
<protein>
    <recommendedName>
        <fullName evidence="7">Putative nickel-responsive regulator</fullName>
    </recommendedName>
</protein>
<dbReference type="Gene3D" id="1.10.1220.10">
    <property type="entry name" value="Met repressor-like"/>
    <property type="match status" value="1"/>
</dbReference>
<keyword evidence="2 7" id="KW-0533">Nickel</keyword>
<dbReference type="EMBL" id="DRBW01000027">
    <property type="protein sequence ID" value="HDM89727.1"/>
    <property type="molecule type" value="Genomic_DNA"/>
</dbReference>
<sequence length="139" mass="16050">MGETVRFGVSMDRELLELFDSVISSKGYSSRSEAIRDLIRGMIVEERWRTREGEMMGVLIVVYDHTQRELCSRLTREQHHHGDLILCTLHFHIDDVNCMETTVFRGKAEEIKKAADELSSLKGIKYSRFVFATTGQRLP</sequence>
<keyword evidence="6 7" id="KW-0804">Transcription</keyword>
<dbReference type="InterPro" id="IPR045865">
    <property type="entry name" value="ACT-like_dom_sf"/>
</dbReference>
<dbReference type="GO" id="GO:0016151">
    <property type="term" value="F:nickel cation binding"/>
    <property type="evidence" value="ECO:0007669"/>
    <property type="project" value="UniProtKB-UniRule"/>
</dbReference>
<dbReference type="GO" id="GO:0010045">
    <property type="term" value="P:response to nickel cation"/>
    <property type="evidence" value="ECO:0007669"/>
    <property type="project" value="InterPro"/>
</dbReference>
<organism evidence="10">
    <name type="scientific">candidate division WOR-3 bacterium</name>
    <dbReference type="NCBI Taxonomy" id="2052148"/>
    <lineage>
        <taxon>Bacteria</taxon>
        <taxon>Bacteria division WOR-3</taxon>
    </lineage>
</organism>
<evidence type="ECO:0000259" key="9">
    <source>
        <dbReference type="Pfam" id="PF08753"/>
    </source>
</evidence>
<dbReference type="InterPro" id="IPR013321">
    <property type="entry name" value="Arc_rbn_hlx_hlx"/>
</dbReference>
<keyword evidence="3 7" id="KW-0479">Metal-binding</keyword>
<dbReference type="InterPro" id="IPR002145">
    <property type="entry name" value="CopG"/>
</dbReference>
<feature type="binding site" evidence="7">
    <location>
        <position position="98"/>
    </location>
    <ligand>
        <name>Ni(2+)</name>
        <dbReference type="ChEBI" id="CHEBI:49786"/>
    </ligand>
</feature>
<comment type="caution">
    <text evidence="10">The sequence shown here is derived from an EMBL/GenBank/DDBJ whole genome shotgun (WGS) entry which is preliminary data.</text>
</comment>
<accession>A0A7C0XAE7</accession>
<evidence type="ECO:0000256" key="6">
    <source>
        <dbReference type="ARBA" id="ARBA00023163"/>
    </source>
</evidence>
<evidence type="ECO:0000256" key="7">
    <source>
        <dbReference type="HAMAP-Rule" id="MF_00476"/>
    </source>
</evidence>
<evidence type="ECO:0000259" key="8">
    <source>
        <dbReference type="Pfam" id="PF01402"/>
    </source>
</evidence>
<dbReference type="GO" id="GO:0003700">
    <property type="term" value="F:DNA-binding transcription factor activity"/>
    <property type="evidence" value="ECO:0007669"/>
    <property type="project" value="UniProtKB-UniRule"/>
</dbReference>
<dbReference type="CDD" id="cd22231">
    <property type="entry name" value="RHH_NikR_HicB-like"/>
    <property type="match status" value="1"/>
</dbReference>
<feature type="binding site" evidence="7">
    <location>
        <position position="90"/>
    </location>
    <ligand>
        <name>Ni(2+)</name>
        <dbReference type="ChEBI" id="CHEBI:49786"/>
    </ligand>
</feature>
<evidence type="ECO:0000313" key="10">
    <source>
        <dbReference type="EMBL" id="HDM89727.1"/>
    </source>
</evidence>
<dbReference type="SUPFAM" id="SSF47598">
    <property type="entry name" value="Ribbon-helix-helix"/>
    <property type="match status" value="1"/>
</dbReference>
<comment type="similarity">
    <text evidence="1 7">Belongs to the transcriptional regulatory CopG/NikR family.</text>
</comment>
<dbReference type="NCBIfam" id="NF003381">
    <property type="entry name" value="PRK04460.1"/>
    <property type="match status" value="1"/>
</dbReference>
<dbReference type="Proteomes" id="UP000885931">
    <property type="component" value="Unassembled WGS sequence"/>
</dbReference>
<feature type="domain" description="Transcription factor NikR nickel binding C-terminal" evidence="9">
    <location>
        <begin position="56"/>
        <end position="130"/>
    </location>
</feature>
<dbReference type="Gene3D" id="3.30.70.1150">
    <property type="entry name" value="ACT-like. Chain A, domain 2"/>
    <property type="match status" value="1"/>
</dbReference>
<keyword evidence="5 7" id="KW-0238">DNA-binding</keyword>
<gene>
    <name evidence="10" type="primary">nikR</name>
    <name evidence="10" type="ORF">ENG67_00780</name>
</gene>
<keyword evidence="4 7" id="KW-0805">Transcription regulation</keyword>
<name>A0A7C0XAE7_UNCW3</name>
<dbReference type="NCBIfam" id="NF001884">
    <property type="entry name" value="PRK00630.1"/>
    <property type="match status" value="1"/>
</dbReference>